<evidence type="ECO:0000313" key="7">
    <source>
        <dbReference type="Proteomes" id="UP000632886"/>
    </source>
</evidence>
<reference evidence="6 7" key="1">
    <citation type="submission" date="2020-02" db="EMBL/GenBank/DDBJ databases">
        <title>Bird 10,000 Genomes (B10K) Project - Family phase.</title>
        <authorList>
            <person name="Zhang G."/>
        </authorList>
    </citation>
    <scope>NUCLEOTIDE SEQUENCE [LARGE SCALE GENOMIC DNA]</scope>
    <source>
        <strain evidence="6">B10K-DU-017-21</strain>
    </source>
</reference>
<dbReference type="PANTHER" id="PTHR18875:SF8">
    <property type="entry name" value="COILED-COIL DOMAIN-CONTAINING PROTEIN 18"/>
    <property type="match status" value="1"/>
</dbReference>
<dbReference type="EMBL" id="WBNK01000596">
    <property type="protein sequence ID" value="NXX94349.1"/>
    <property type="molecule type" value="Genomic_DNA"/>
</dbReference>
<comment type="subcellular location">
    <subcellularLocation>
        <location evidence="1">Cytoplasm</location>
    </subcellularLocation>
</comment>
<feature type="non-terminal residue" evidence="6">
    <location>
        <position position="1"/>
    </location>
</feature>
<protein>
    <submittedName>
        <fullName evidence="6">CCD18 protein</fullName>
    </submittedName>
</protein>
<feature type="region of interest" description="Disordered" evidence="5">
    <location>
        <begin position="198"/>
        <end position="218"/>
    </location>
</feature>
<dbReference type="PANTHER" id="PTHR18875">
    <property type="entry name" value="SARCOMA ANTIGEN NY-SAR-24/CYTOSKELETAL PROTEIN SOJO"/>
    <property type="match status" value="1"/>
</dbReference>
<organism evidence="6 7">
    <name type="scientific">Centropus bengalensis</name>
    <name type="common">lesser coucal</name>
    <dbReference type="NCBI Taxonomy" id="1463675"/>
    <lineage>
        <taxon>Eukaryota</taxon>
        <taxon>Metazoa</taxon>
        <taxon>Chordata</taxon>
        <taxon>Craniata</taxon>
        <taxon>Vertebrata</taxon>
        <taxon>Euteleostomi</taxon>
        <taxon>Archelosauria</taxon>
        <taxon>Archosauria</taxon>
        <taxon>Dinosauria</taxon>
        <taxon>Saurischia</taxon>
        <taxon>Theropoda</taxon>
        <taxon>Coelurosauria</taxon>
        <taxon>Aves</taxon>
        <taxon>Neognathae</taxon>
        <taxon>Neoaves</taxon>
        <taxon>Otidimorphae</taxon>
        <taxon>Cuculiformes</taxon>
        <taxon>Centropidae</taxon>
        <taxon>Centropus</taxon>
    </lineage>
</organism>
<proteinExistence type="predicted"/>
<evidence type="ECO:0000256" key="3">
    <source>
        <dbReference type="ARBA" id="ARBA00023054"/>
    </source>
</evidence>
<feature type="coiled-coil region" evidence="4">
    <location>
        <begin position="6"/>
        <end position="128"/>
    </location>
</feature>
<name>A0A852LTN5_9AVES</name>
<evidence type="ECO:0000256" key="2">
    <source>
        <dbReference type="ARBA" id="ARBA00022490"/>
    </source>
</evidence>
<dbReference type="Proteomes" id="UP000632886">
    <property type="component" value="Unassembled WGS sequence"/>
</dbReference>
<gene>
    <name evidence="6" type="primary">Ccdc18</name>
    <name evidence="6" type="ORF">CENBEN_R03353</name>
</gene>
<keyword evidence="7" id="KW-1185">Reference proteome</keyword>
<feature type="coiled-coil region" evidence="4">
    <location>
        <begin position="264"/>
        <end position="411"/>
    </location>
</feature>
<evidence type="ECO:0000313" key="6">
    <source>
        <dbReference type="EMBL" id="NXX94349.1"/>
    </source>
</evidence>
<dbReference type="AlphaFoldDB" id="A0A852LTN5"/>
<dbReference type="GO" id="GO:0005737">
    <property type="term" value="C:cytoplasm"/>
    <property type="evidence" value="ECO:0007669"/>
    <property type="project" value="UniProtKB-SubCell"/>
</dbReference>
<feature type="non-terminal residue" evidence="6">
    <location>
        <position position="412"/>
    </location>
</feature>
<comment type="caution">
    <text evidence="6">The sequence shown here is derived from an EMBL/GenBank/DDBJ whole genome shotgun (WGS) entry which is preliminary data.</text>
</comment>
<accession>A0A852LTN5</accession>
<keyword evidence="2" id="KW-0963">Cytoplasm</keyword>
<evidence type="ECO:0000256" key="1">
    <source>
        <dbReference type="ARBA" id="ARBA00004496"/>
    </source>
</evidence>
<evidence type="ECO:0000256" key="4">
    <source>
        <dbReference type="SAM" id="Coils"/>
    </source>
</evidence>
<evidence type="ECO:0000256" key="5">
    <source>
        <dbReference type="SAM" id="MobiDB-lite"/>
    </source>
</evidence>
<sequence>RAEQQRNEALLNVEELTRAFKKYKEKMTEKLEKVKAEEVILGNHLINCEKEKEKLNEKCLSYKKNLDSLEEQLRQLKEENHSTKEEIKALEVRNAEILSMLTRSDQKVIELESELSEKEGELKEKNALMSENVELRALTDQQHNHLELCHQEIEDSRQELGVLETIISQLSLRSSQEFKWQHLKHQLSGSSTKEALSESCWESNKPSVADLSTEPAMEGAEVRKPPANLPARTGAEHLPNGNAGQAREAEPVGLLRRQGERRRCQQLELISKQFEKERQRFQKEIEELRARLTEADDESSSLRTSMAQRARQFQTIQEDLLKRASKTSSLEREIKKKSFQLSALEKQLEGKTIDYSTAAARNAELEQELVDKNRRISELETTLGKEQEQVASALEKAKLEHLEQHQEMEKQM</sequence>
<keyword evidence="3 4" id="KW-0175">Coiled coil</keyword>